<dbReference type="InterPro" id="IPR000595">
    <property type="entry name" value="cNMP-bd_dom"/>
</dbReference>
<reference evidence="2 3" key="1">
    <citation type="submission" date="2019-02" db="EMBL/GenBank/DDBJ databases">
        <title>Genomic Encyclopedia of Type Strains, Phase IV (KMG-IV): sequencing the most valuable type-strain genomes for metagenomic binning, comparative biology and taxonomic classification.</title>
        <authorList>
            <person name="Goeker M."/>
        </authorList>
    </citation>
    <scope>NUCLEOTIDE SEQUENCE [LARGE SCALE GENOMIC DNA]</scope>
    <source>
        <strain evidence="2 3">DSM 18116</strain>
    </source>
</reference>
<dbReference type="SUPFAM" id="SSF51206">
    <property type="entry name" value="cAMP-binding domain-like"/>
    <property type="match status" value="1"/>
</dbReference>
<dbReference type="EMBL" id="SGXA01000006">
    <property type="protein sequence ID" value="RZS65073.1"/>
    <property type="molecule type" value="Genomic_DNA"/>
</dbReference>
<dbReference type="OrthoDB" id="9152304at2"/>
<evidence type="ECO:0000259" key="1">
    <source>
        <dbReference type="PROSITE" id="PS50042"/>
    </source>
</evidence>
<comment type="caution">
    <text evidence="2">The sequence shown here is derived from an EMBL/GenBank/DDBJ whole genome shotgun (WGS) entry which is preliminary data.</text>
</comment>
<dbReference type="RefSeq" id="WP_130544311.1">
    <property type="nucleotide sequence ID" value="NZ_CP042431.1"/>
</dbReference>
<accession>A0A4Q7MCM2</accession>
<dbReference type="SMART" id="SM00100">
    <property type="entry name" value="cNMP"/>
    <property type="match status" value="1"/>
</dbReference>
<gene>
    <name evidence="2" type="ORF">EV199_5827</name>
</gene>
<dbReference type="Pfam" id="PF00027">
    <property type="entry name" value="cNMP_binding"/>
    <property type="match status" value="1"/>
</dbReference>
<keyword evidence="3" id="KW-1185">Reference proteome</keyword>
<evidence type="ECO:0000313" key="2">
    <source>
        <dbReference type="EMBL" id="RZS65073.1"/>
    </source>
</evidence>
<organism evidence="2 3">
    <name type="scientific">Pseudobacter ginsenosidimutans</name>
    <dbReference type="NCBI Taxonomy" id="661488"/>
    <lineage>
        <taxon>Bacteria</taxon>
        <taxon>Pseudomonadati</taxon>
        <taxon>Bacteroidota</taxon>
        <taxon>Chitinophagia</taxon>
        <taxon>Chitinophagales</taxon>
        <taxon>Chitinophagaceae</taxon>
        <taxon>Pseudobacter</taxon>
    </lineage>
</organism>
<dbReference type="InterPro" id="IPR014710">
    <property type="entry name" value="RmlC-like_jellyroll"/>
</dbReference>
<name>A0A4Q7MCM2_9BACT</name>
<feature type="domain" description="Cyclic nucleotide-binding" evidence="1">
    <location>
        <begin position="11"/>
        <end position="114"/>
    </location>
</feature>
<dbReference type="PROSITE" id="PS50042">
    <property type="entry name" value="CNMP_BINDING_3"/>
    <property type="match status" value="1"/>
</dbReference>
<dbReference type="AlphaFoldDB" id="A0A4Q7MCM2"/>
<dbReference type="Proteomes" id="UP000293874">
    <property type="component" value="Unassembled WGS sequence"/>
</dbReference>
<dbReference type="InterPro" id="IPR018490">
    <property type="entry name" value="cNMP-bd_dom_sf"/>
</dbReference>
<evidence type="ECO:0000313" key="3">
    <source>
        <dbReference type="Proteomes" id="UP000293874"/>
    </source>
</evidence>
<proteinExistence type="predicted"/>
<sequence>MYERILQNLSRFISLSPEETQLFTSSIKVKQLRRRQYLLQPGDVMRYECFVTEGCLRQYYVDDKGVEHTLMFAFEDWWSGDMYSFLSGQPSKYNLEALEDSTLLLIERQRLEELYDEIPQLNRFYRILLQNAYIAMSERINQTLTMTAEARYHAFLNRYPHFEQRLSLKHIASYLGITPESLSRIRSYKK</sequence>
<protein>
    <submittedName>
        <fullName evidence="2">CRP-like cAMP-binding protein</fullName>
    </submittedName>
</protein>
<dbReference type="CDD" id="cd00038">
    <property type="entry name" value="CAP_ED"/>
    <property type="match status" value="1"/>
</dbReference>
<dbReference type="Gene3D" id="2.60.120.10">
    <property type="entry name" value="Jelly Rolls"/>
    <property type="match status" value="1"/>
</dbReference>